<keyword evidence="2 5" id="KW-0808">Transferase</keyword>
<dbReference type="GO" id="GO:0050182">
    <property type="term" value="F:phosphate butyryltransferase activity"/>
    <property type="evidence" value="ECO:0007669"/>
    <property type="project" value="UniProtKB-EC"/>
</dbReference>
<feature type="domain" description="Phosphate acetyl/butaryl transferase" evidence="4">
    <location>
        <begin position="82"/>
        <end position="293"/>
    </location>
</feature>
<organism evidence="5 6">
    <name type="scientific">Mesotoga infera</name>
    <dbReference type="NCBI Taxonomy" id="1236046"/>
    <lineage>
        <taxon>Bacteria</taxon>
        <taxon>Thermotogati</taxon>
        <taxon>Thermotogota</taxon>
        <taxon>Thermotogae</taxon>
        <taxon>Kosmotogales</taxon>
        <taxon>Kosmotogaceae</taxon>
        <taxon>Mesotoga</taxon>
    </lineage>
</organism>
<dbReference type="EC" id="2.3.1.19" evidence="5"/>
<dbReference type="SUPFAM" id="SSF53659">
    <property type="entry name" value="Isocitrate/Isopropylmalate dehydrogenase-like"/>
    <property type="match status" value="1"/>
</dbReference>
<dbReference type="InterPro" id="IPR050500">
    <property type="entry name" value="Phos_Acetyltrans/Butyryltrans"/>
</dbReference>
<dbReference type="AlphaFoldDB" id="A0A7Z7PNH2"/>
<dbReference type="KEGG" id="minf:MESINF_1534"/>
<dbReference type="RefSeq" id="WP_231936657.1">
    <property type="nucleotide sequence ID" value="NZ_LS974202.1"/>
</dbReference>
<evidence type="ECO:0000313" key="6">
    <source>
        <dbReference type="Proteomes" id="UP000250796"/>
    </source>
</evidence>
<gene>
    <name evidence="5" type="ORF">MESINF_1534</name>
</gene>
<dbReference type="InterPro" id="IPR012147">
    <property type="entry name" value="P_Ac_Bu_trans"/>
</dbReference>
<reference evidence="5 6" key="1">
    <citation type="submission" date="2017-01" db="EMBL/GenBank/DDBJ databases">
        <authorList>
            <person name="Erauso G."/>
        </authorList>
    </citation>
    <scope>NUCLEOTIDE SEQUENCE [LARGE SCALE GENOMIC DNA]</scope>
    <source>
        <strain evidence="5">MESINF1</strain>
    </source>
</reference>
<dbReference type="Pfam" id="PF01515">
    <property type="entry name" value="PTA_PTB"/>
    <property type="match status" value="1"/>
</dbReference>
<dbReference type="Gene3D" id="3.40.718.10">
    <property type="entry name" value="Isopropylmalate Dehydrogenase"/>
    <property type="match status" value="1"/>
</dbReference>
<dbReference type="InterPro" id="IPR002505">
    <property type="entry name" value="PTA_PTB"/>
</dbReference>
<keyword evidence="3 5" id="KW-0012">Acyltransferase</keyword>
<evidence type="ECO:0000256" key="3">
    <source>
        <dbReference type="ARBA" id="ARBA00023315"/>
    </source>
</evidence>
<proteinExistence type="inferred from homology"/>
<dbReference type="PANTHER" id="PTHR43356">
    <property type="entry name" value="PHOSPHATE ACETYLTRANSFERASE"/>
    <property type="match status" value="1"/>
</dbReference>
<evidence type="ECO:0000313" key="5">
    <source>
        <dbReference type="EMBL" id="SSC12978.1"/>
    </source>
</evidence>
<comment type="similarity">
    <text evidence="1">Belongs to the phosphate acetyltransferase and butyryltransferase family.</text>
</comment>
<keyword evidence="6" id="KW-1185">Reference proteome</keyword>
<dbReference type="PANTHER" id="PTHR43356:SF2">
    <property type="entry name" value="PHOSPHATE ACETYLTRANSFERASE"/>
    <property type="match status" value="1"/>
</dbReference>
<name>A0A7Z7PNH2_9BACT</name>
<protein>
    <submittedName>
        <fullName evidence="5">Phosphate butyryltransferase</fullName>
        <ecNumber evidence="5">2.3.1.19</ecNumber>
    </submittedName>
</protein>
<evidence type="ECO:0000256" key="1">
    <source>
        <dbReference type="ARBA" id="ARBA00005656"/>
    </source>
</evidence>
<evidence type="ECO:0000259" key="4">
    <source>
        <dbReference type="Pfam" id="PF01515"/>
    </source>
</evidence>
<sequence length="303" mass="32712">MLIISLSQIVSRARQSSGKVEVLCVQPYDDSTLKALGSLRSWREGIKLTLFGKREKIESSEYYRGLEDVEIIEGDTEEINTARAIETIRADKPSVLMKGLVNTAVFLRVLFRSESVKASGRLISHVSCLEVPGFERLLFITDGTVNVNPDLKTKIGIVENVCEFVRSLGFEKPKIAVIGINERITHSNQDLIDGAVIAKMSERGHFGNCYIDGPMPLDTALSKEAAIKKMILSPVGGEADVLVCSNLESAANLIKGLVHLAHSKTAGLLLGAGFPVVLTSRSDSSDSKEISLAMAILNATGGV</sequence>
<dbReference type="PIRSF" id="PIRSF000428">
    <property type="entry name" value="P_Ac_trans"/>
    <property type="match status" value="1"/>
</dbReference>
<dbReference type="Proteomes" id="UP000250796">
    <property type="component" value="Chromosome MESINF"/>
</dbReference>
<accession>A0A7Z7PNH2</accession>
<evidence type="ECO:0000256" key="2">
    <source>
        <dbReference type="ARBA" id="ARBA00022679"/>
    </source>
</evidence>
<dbReference type="EMBL" id="LS974202">
    <property type="protein sequence ID" value="SSC12978.1"/>
    <property type="molecule type" value="Genomic_DNA"/>
</dbReference>